<dbReference type="OrthoDB" id="5772781at2759"/>
<reference evidence="4" key="1">
    <citation type="submission" date="2020-02" db="EMBL/GenBank/DDBJ databases">
        <authorList>
            <person name="Palmer J.M."/>
        </authorList>
    </citation>
    <scope>NUCLEOTIDE SEQUENCE</scope>
    <source>
        <strain evidence="4">EPUS1.4</strain>
        <tissue evidence="4">Thallus</tissue>
    </source>
</reference>
<organism evidence="4 5">
    <name type="scientific">Endocarpon pusillum</name>
    <dbReference type="NCBI Taxonomy" id="364733"/>
    <lineage>
        <taxon>Eukaryota</taxon>
        <taxon>Fungi</taxon>
        <taxon>Dikarya</taxon>
        <taxon>Ascomycota</taxon>
        <taxon>Pezizomycotina</taxon>
        <taxon>Eurotiomycetes</taxon>
        <taxon>Chaetothyriomycetidae</taxon>
        <taxon>Verrucariales</taxon>
        <taxon>Verrucariaceae</taxon>
        <taxon>Endocarpon</taxon>
    </lineage>
</organism>
<dbReference type="AlphaFoldDB" id="A0A8H7E7P3"/>
<dbReference type="SUPFAM" id="SSF56112">
    <property type="entry name" value="Protein kinase-like (PK-like)"/>
    <property type="match status" value="1"/>
</dbReference>
<keyword evidence="5" id="KW-1185">Reference proteome</keyword>
<dbReference type="GO" id="GO:0102193">
    <property type="term" value="F:protein-ribulosamine 3-kinase activity"/>
    <property type="evidence" value="ECO:0007669"/>
    <property type="project" value="UniProtKB-EC"/>
</dbReference>
<dbReference type="Proteomes" id="UP000606974">
    <property type="component" value="Unassembled WGS sequence"/>
</dbReference>
<sequence length="352" mass="39667">MRTDIDASFTPAQIPEEDKAPTAEVDPVVRAALPHGSTVKIVTTHGASFGAIAKKVDVALPDGSDKSYFMKIYSSDVGKRMAEAEFEGTAAVHAALPKNTSRTIGWGTYESDPNKHFLLLDFHDIEDELPHTSELVSVIAKLHQETLSPNGKFGFHVGIYGGCQPIDTSWTDTWEEFFTRTFDNSLKGEETIQGHDYEMTELGEAMINKVIPRLLRPMESGGRKLKPCLLHGDLWHGNVGIDLATDEPMLYDFCSLYGHNEFEMHPWRATRYRINRTHQKAYRRLVEPSAPEEDHDDRNALYGVFNDLTVSSNWSANKQTRELAREEMRRLVAKYPNGIADFHEKQTTVQAT</sequence>
<comment type="catalytic activity">
    <reaction evidence="2">
        <text>N(6)-D-ribulosyl-L-lysyl-[protein] + ATP = N(6)-(3-O-phospho-D-ribulosyl)-L-lysyl-[protein] + ADP + H(+)</text>
        <dbReference type="Rhea" id="RHEA:48432"/>
        <dbReference type="Rhea" id="RHEA-COMP:12103"/>
        <dbReference type="Rhea" id="RHEA-COMP:12104"/>
        <dbReference type="ChEBI" id="CHEBI:15378"/>
        <dbReference type="ChEBI" id="CHEBI:30616"/>
        <dbReference type="ChEBI" id="CHEBI:90418"/>
        <dbReference type="ChEBI" id="CHEBI:90420"/>
        <dbReference type="ChEBI" id="CHEBI:456216"/>
        <dbReference type="EC" id="2.7.1.172"/>
    </reaction>
    <physiologicalReaction direction="left-to-right" evidence="2">
        <dbReference type="Rhea" id="RHEA:48433"/>
    </physiologicalReaction>
</comment>
<feature type="region of interest" description="Disordered" evidence="3">
    <location>
        <begin position="1"/>
        <end position="22"/>
    </location>
</feature>
<gene>
    <name evidence="4" type="ORF">GJ744_005155</name>
</gene>
<evidence type="ECO:0000256" key="1">
    <source>
        <dbReference type="ARBA" id="ARBA00011961"/>
    </source>
</evidence>
<evidence type="ECO:0000256" key="2">
    <source>
        <dbReference type="ARBA" id="ARBA00048655"/>
    </source>
</evidence>
<dbReference type="EC" id="2.7.1.172" evidence="1"/>
<proteinExistence type="predicted"/>
<protein>
    <recommendedName>
        <fullName evidence="1">protein-ribulosamine 3-kinase</fullName>
        <ecNumber evidence="1">2.7.1.172</ecNumber>
    </recommendedName>
</protein>
<dbReference type="InterPro" id="IPR011009">
    <property type="entry name" value="Kinase-like_dom_sf"/>
</dbReference>
<dbReference type="InterPro" id="IPR016477">
    <property type="entry name" value="Fructo-/Ketosamine-3-kinase"/>
</dbReference>
<evidence type="ECO:0000256" key="3">
    <source>
        <dbReference type="SAM" id="MobiDB-lite"/>
    </source>
</evidence>
<comment type="caution">
    <text evidence="4">The sequence shown here is derived from an EMBL/GenBank/DDBJ whole genome shotgun (WGS) entry which is preliminary data.</text>
</comment>
<name>A0A8H7E7P3_9EURO</name>
<dbReference type="PANTHER" id="PTHR12149:SF8">
    <property type="entry name" value="PROTEIN-RIBULOSAMINE 3-KINASE"/>
    <property type="match status" value="1"/>
</dbReference>
<dbReference type="Gene3D" id="3.90.1200.10">
    <property type="match status" value="1"/>
</dbReference>
<dbReference type="EMBL" id="JAACFV010000022">
    <property type="protein sequence ID" value="KAF7511258.1"/>
    <property type="molecule type" value="Genomic_DNA"/>
</dbReference>
<evidence type="ECO:0000313" key="4">
    <source>
        <dbReference type="EMBL" id="KAF7511258.1"/>
    </source>
</evidence>
<dbReference type="PANTHER" id="PTHR12149">
    <property type="entry name" value="FRUCTOSAMINE 3 KINASE-RELATED PROTEIN"/>
    <property type="match status" value="1"/>
</dbReference>
<evidence type="ECO:0000313" key="5">
    <source>
        <dbReference type="Proteomes" id="UP000606974"/>
    </source>
</evidence>
<dbReference type="Pfam" id="PF03881">
    <property type="entry name" value="Fructosamin_kin"/>
    <property type="match status" value="1"/>
</dbReference>
<accession>A0A8H7E7P3</accession>